<evidence type="ECO:0000313" key="2">
    <source>
        <dbReference type="EMBL" id="GMN47997.1"/>
    </source>
</evidence>
<name>A0AA88DAH1_FICCA</name>
<evidence type="ECO:0000313" key="3">
    <source>
        <dbReference type="Proteomes" id="UP001187192"/>
    </source>
</evidence>
<proteinExistence type="predicted"/>
<feature type="region of interest" description="Disordered" evidence="1">
    <location>
        <begin position="1"/>
        <end position="44"/>
    </location>
</feature>
<gene>
    <name evidence="2" type="ORF">TIFTF001_017177</name>
</gene>
<dbReference type="AlphaFoldDB" id="A0AA88DAH1"/>
<dbReference type="EMBL" id="BTGU01000027">
    <property type="protein sequence ID" value="GMN47997.1"/>
    <property type="molecule type" value="Genomic_DNA"/>
</dbReference>
<evidence type="ECO:0000256" key="1">
    <source>
        <dbReference type="SAM" id="MobiDB-lite"/>
    </source>
</evidence>
<protein>
    <submittedName>
        <fullName evidence="2">Uncharacterized protein</fullName>
    </submittedName>
</protein>
<sequence>MAREVEKSKKPAKSPPNHDQNHHEKHRRNRNSGKEVSALDGRNPLLNSNYFSTRKIVTTKLTTRINPESIDKGLGSNAPYDTSSLVYVIRNMFLTINYFPRH</sequence>
<organism evidence="2 3">
    <name type="scientific">Ficus carica</name>
    <name type="common">Common fig</name>
    <dbReference type="NCBI Taxonomy" id="3494"/>
    <lineage>
        <taxon>Eukaryota</taxon>
        <taxon>Viridiplantae</taxon>
        <taxon>Streptophyta</taxon>
        <taxon>Embryophyta</taxon>
        <taxon>Tracheophyta</taxon>
        <taxon>Spermatophyta</taxon>
        <taxon>Magnoliopsida</taxon>
        <taxon>eudicotyledons</taxon>
        <taxon>Gunneridae</taxon>
        <taxon>Pentapetalae</taxon>
        <taxon>rosids</taxon>
        <taxon>fabids</taxon>
        <taxon>Rosales</taxon>
        <taxon>Moraceae</taxon>
        <taxon>Ficeae</taxon>
        <taxon>Ficus</taxon>
    </lineage>
</organism>
<reference evidence="2" key="1">
    <citation type="submission" date="2023-07" db="EMBL/GenBank/DDBJ databases">
        <title>draft genome sequence of fig (Ficus carica).</title>
        <authorList>
            <person name="Takahashi T."/>
            <person name="Nishimura K."/>
        </authorList>
    </citation>
    <scope>NUCLEOTIDE SEQUENCE</scope>
</reference>
<keyword evidence="3" id="KW-1185">Reference proteome</keyword>
<accession>A0AA88DAH1</accession>
<dbReference type="Proteomes" id="UP001187192">
    <property type="component" value="Unassembled WGS sequence"/>
</dbReference>
<comment type="caution">
    <text evidence="2">The sequence shown here is derived from an EMBL/GenBank/DDBJ whole genome shotgun (WGS) entry which is preliminary data.</text>
</comment>